<sequence length="320" mass="34746">MLLLTIFSAGLGLLTLFVPRISGSPIELGTPYCGMIQDTEGVGYGLYATSEGARPAGTPSHLGQYQEYNTKLGYSCYFFNDDNCKRSYFTHFSGGASVTDTNPKHRPQAYKCCLSIGGVQGSCTHCGTAVFCTPVRPTLNVRGDPGLVTDAAGKQYALYDTGDSNIRVITDKINGEFMKPVSYIINSNHICKFWSEATRGVGYLIGEFKGPVEAEFGSHWAAYFECWDVTKAVNVAKPITEAHSLAGNVLDVNNVAIMLQVKEEVTVIGKKEYYYDPKSVNVAEGHTCELYIAQATRALHVTQSVSNARDNAGQIVGRTP</sequence>
<feature type="chain" id="PRO_5025622365" evidence="1">
    <location>
        <begin position="24"/>
        <end position="320"/>
    </location>
</feature>
<evidence type="ECO:0000256" key="1">
    <source>
        <dbReference type="SAM" id="SignalP"/>
    </source>
</evidence>
<proteinExistence type="predicted"/>
<keyword evidence="3" id="KW-1185">Reference proteome</keyword>
<keyword evidence="1" id="KW-0732">Signal</keyword>
<dbReference type="EMBL" id="MU006289">
    <property type="protein sequence ID" value="KAF2856444.1"/>
    <property type="molecule type" value="Genomic_DNA"/>
</dbReference>
<dbReference type="AlphaFoldDB" id="A0A6A7BM92"/>
<accession>A0A6A7BM92</accession>
<gene>
    <name evidence="2" type="ORF">T440DRAFT_485539</name>
</gene>
<protein>
    <submittedName>
        <fullName evidence="2">Uncharacterized protein</fullName>
    </submittedName>
</protein>
<organism evidence="2 3">
    <name type="scientific">Plenodomus tracheiphilus IPT5</name>
    <dbReference type="NCBI Taxonomy" id="1408161"/>
    <lineage>
        <taxon>Eukaryota</taxon>
        <taxon>Fungi</taxon>
        <taxon>Dikarya</taxon>
        <taxon>Ascomycota</taxon>
        <taxon>Pezizomycotina</taxon>
        <taxon>Dothideomycetes</taxon>
        <taxon>Pleosporomycetidae</taxon>
        <taxon>Pleosporales</taxon>
        <taxon>Pleosporineae</taxon>
        <taxon>Leptosphaeriaceae</taxon>
        <taxon>Plenodomus</taxon>
    </lineage>
</organism>
<reference evidence="2" key="1">
    <citation type="submission" date="2020-01" db="EMBL/GenBank/DDBJ databases">
        <authorList>
            <consortium name="DOE Joint Genome Institute"/>
            <person name="Haridas S."/>
            <person name="Albert R."/>
            <person name="Binder M."/>
            <person name="Bloem J."/>
            <person name="Labutti K."/>
            <person name="Salamov A."/>
            <person name="Andreopoulos B."/>
            <person name="Baker S.E."/>
            <person name="Barry K."/>
            <person name="Bills G."/>
            <person name="Bluhm B.H."/>
            <person name="Cannon C."/>
            <person name="Castanera R."/>
            <person name="Culley D.E."/>
            <person name="Daum C."/>
            <person name="Ezra D."/>
            <person name="Gonzalez J.B."/>
            <person name="Henrissat B."/>
            <person name="Kuo A."/>
            <person name="Liang C."/>
            <person name="Lipzen A."/>
            <person name="Lutzoni F."/>
            <person name="Magnuson J."/>
            <person name="Mondo S."/>
            <person name="Nolan M."/>
            <person name="Ohm R."/>
            <person name="Pangilinan J."/>
            <person name="Park H.-J."/>
            <person name="Ramirez L."/>
            <person name="Alfaro M."/>
            <person name="Sun H."/>
            <person name="Tritt A."/>
            <person name="Yoshinaga Y."/>
            <person name="Zwiers L.-H."/>
            <person name="Turgeon B.G."/>
            <person name="Goodwin S.B."/>
            <person name="Spatafora J.W."/>
            <person name="Crous P.W."/>
            <person name="Grigoriev I.V."/>
        </authorList>
    </citation>
    <scope>NUCLEOTIDE SEQUENCE</scope>
    <source>
        <strain evidence="2">IPT5</strain>
    </source>
</reference>
<evidence type="ECO:0000313" key="3">
    <source>
        <dbReference type="Proteomes" id="UP000799423"/>
    </source>
</evidence>
<dbReference type="OrthoDB" id="3692973at2759"/>
<evidence type="ECO:0000313" key="2">
    <source>
        <dbReference type="EMBL" id="KAF2856444.1"/>
    </source>
</evidence>
<name>A0A6A7BM92_9PLEO</name>
<dbReference type="Proteomes" id="UP000799423">
    <property type="component" value="Unassembled WGS sequence"/>
</dbReference>
<feature type="signal peptide" evidence="1">
    <location>
        <begin position="1"/>
        <end position="23"/>
    </location>
</feature>